<feature type="compositionally biased region" description="Polar residues" evidence="3">
    <location>
        <begin position="415"/>
        <end position="430"/>
    </location>
</feature>
<dbReference type="PROSITE" id="PS50102">
    <property type="entry name" value="RRM"/>
    <property type="match status" value="1"/>
</dbReference>
<gene>
    <name evidence="5" type="ORF">M0812_04160</name>
</gene>
<feature type="compositionally biased region" description="Basic and acidic residues" evidence="3">
    <location>
        <begin position="1"/>
        <end position="22"/>
    </location>
</feature>
<protein>
    <recommendedName>
        <fullName evidence="4">RRM domain-containing protein</fullName>
    </recommendedName>
</protein>
<evidence type="ECO:0000256" key="3">
    <source>
        <dbReference type="SAM" id="MobiDB-lite"/>
    </source>
</evidence>
<keyword evidence="1 2" id="KW-0694">RNA-binding</keyword>
<dbReference type="SMART" id="SM00360">
    <property type="entry name" value="RRM"/>
    <property type="match status" value="1"/>
</dbReference>
<dbReference type="GO" id="GO:0005634">
    <property type="term" value="C:nucleus"/>
    <property type="evidence" value="ECO:0007669"/>
    <property type="project" value="TreeGrafter"/>
</dbReference>
<dbReference type="InterPro" id="IPR000504">
    <property type="entry name" value="RRM_dom"/>
</dbReference>
<accession>A0AAV8ADN9</accession>
<feature type="region of interest" description="Disordered" evidence="3">
    <location>
        <begin position="1"/>
        <end position="156"/>
    </location>
</feature>
<dbReference type="AlphaFoldDB" id="A0AAV8ADN9"/>
<proteinExistence type="predicted"/>
<feature type="region of interest" description="Disordered" evidence="3">
    <location>
        <begin position="239"/>
        <end position="311"/>
    </location>
</feature>
<feature type="domain" description="RRM" evidence="4">
    <location>
        <begin position="157"/>
        <end position="235"/>
    </location>
</feature>
<comment type="caution">
    <text evidence="5">The sequence shown here is derived from an EMBL/GenBank/DDBJ whole genome shotgun (WGS) entry which is preliminary data.</text>
</comment>
<dbReference type="InterPro" id="IPR050886">
    <property type="entry name" value="RNA-binding_reg"/>
</dbReference>
<evidence type="ECO:0000256" key="1">
    <source>
        <dbReference type="ARBA" id="ARBA00022884"/>
    </source>
</evidence>
<dbReference type="EMBL" id="JANTQA010000008">
    <property type="protein sequence ID" value="KAJ3452393.1"/>
    <property type="molecule type" value="Genomic_DNA"/>
</dbReference>
<dbReference type="InterPro" id="IPR012677">
    <property type="entry name" value="Nucleotide-bd_a/b_plait_sf"/>
</dbReference>
<feature type="compositionally biased region" description="Basic and acidic residues" evidence="3">
    <location>
        <begin position="431"/>
        <end position="447"/>
    </location>
</feature>
<organism evidence="5 6">
    <name type="scientific">Anaeramoeba flamelloides</name>
    <dbReference type="NCBI Taxonomy" id="1746091"/>
    <lineage>
        <taxon>Eukaryota</taxon>
        <taxon>Metamonada</taxon>
        <taxon>Anaeramoebidae</taxon>
        <taxon>Anaeramoeba</taxon>
    </lineage>
</organism>
<evidence type="ECO:0000313" key="6">
    <source>
        <dbReference type="Proteomes" id="UP001146793"/>
    </source>
</evidence>
<dbReference type="Gene3D" id="3.30.70.330">
    <property type="match status" value="1"/>
</dbReference>
<dbReference type="GO" id="GO:0003723">
    <property type="term" value="F:RNA binding"/>
    <property type="evidence" value="ECO:0007669"/>
    <property type="project" value="UniProtKB-UniRule"/>
</dbReference>
<evidence type="ECO:0000256" key="2">
    <source>
        <dbReference type="PROSITE-ProRule" id="PRU00176"/>
    </source>
</evidence>
<dbReference type="Proteomes" id="UP001146793">
    <property type="component" value="Unassembled WGS sequence"/>
</dbReference>
<feature type="compositionally biased region" description="Basic and acidic residues" evidence="3">
    <location>
        <begin position="387"/>
        <end position="413"/>
    </location>
</feature>
<sequence>MSSGSENEKTNKYSSEENRHSNDLSPNENSELEKDHSFHDSNNESEDEDRQEKEKDRKRGRGRERDRERDRDRDRDRDREREKGKRKEGKERERERDRDRDREREREREWSKSKHQNRSEESFSQDRMDEKEKEKEKERRRTRHRNSQSPEKSEKETEIFIGNLLFETDENDLKRIFDRFGEITYAKIIRDHYTRRSRGYGFLKFLQRDDAFRAIEQMNGEIMNQRRIKVTLSWDRGNEKFTGKTRNEGSGYLSERRPYRGSFRGDRNIDYQERPRRNYHSSDRYSPSSRYDRNYSSRRPYSGGGRGGYRGGYSGGGYGGGGGYSRGGYGGGGSGGGYHSYSKERNSYSERERKHSPTFREYDNNRRSEYDHKNFERNRQSQYEKPNINEDYKERRSTREYDRNKSRDFKEYDSYQGSNSNRSVNEQQTSSKDRYYENNVMDFKEGRNQMPNSFEKYH</sequence>
<feature type="compositionally biased region" description="Basic and acidic residues" evidence="3">
    <location>
        <begin position="254"/>
        <end position="283"/>
    </location>
</feature>
<dbReference type="PANTHER" id="PTHR48024:SF56">
    <property type="entry name" value="HETEROGENEOUS NUCLEAR RIBONUCLEOPROTEIN A0"/>
    <property type="match status" value="1"/>
</dbReference>
<reference evidence="5" key="1">
    <citation type="submission" date="2022-08" db="EMBL/GenBank/DDBJ databases">
        <title>Novel sulphate-reducing endosymbionts in the free-living metamonad Anaeramoeba.</title>
        <authorList>
            <person name="Jerlstrom-Hultqvist J."/>
            <person name="Cepicka I."/>
            <person name="Gallot-Lavallee L."/>
            <person name="Salas-Leiva D."/>
            <person name="Curtis B.A."/>
            <person name="Zahonova K."/>
            <person name="Pipaliya S."/>
            <person name="Dacks J."/>
            <person name="Roger A.J."/>
        </authorList>
    </citation>
    <scope>NUCLEOTIDE SEQUENCE</scope>
    <source>
        <strain evidence="5">Busselton2</strain>
    </source>
</reference>
<evidence type="ECO:0000313" key="5">
    <source>
        <dbReference type="EMBL" id="KAJ3452393.1"/>
    </source>
</evidence>
<dbReference type="SUPFAM" id="SSF54928">
    <property type="entry name" value="RNA-binding domain, RBD"/>
    <property type="match status" value="1"/>
</dbReference>
<feature type="compositionally biased region" description="Basic and acidic residues" evidence="3">
    <location>
        <begin position="342"/>
        <end position="379"/>
    </location>
</feature>
<name>A0AAV8ADN9_9EUKA</name>
<dbReference type="PANTHER" id="PTHR48024">
    <property type="entry name" value="GEO13361P1-RELATED"/>
    <property type="match status" value="1"/>
</dbReference>
<evidence type="ECO:0000259" key="4">
    <source>
        <dbReference type="PROSITE" id="PS50102"/>
    </source>
</evidence>
<feature type="compositionally biased region" description="Basic and acidic residues" evidence="3">
    <location>
        <begin position="31"/>
        <end position="42"/>
    </location>
</feature>
<feature type="region of interest" description="Disordered" evidence="3">
    <location>
        <begin position="342"/>
        <end position="458"/>
    </location>
</feature>
<feature type="compositionally biased region" description="Gly residues" evidence="3">
    <location>
        <begin position="302"/>
        <end position="311"/>
    </location>
</feature>
<feature type="compositionally biased region" description="Basic and acidic residues" evidence="3">
    <location>
        <begin position="50"/>
        <end position="139"/>
    </location>
</feature>
<dbReference type="Pfam" id="PF00076">
    <property type="entry name" value="RRM_1"/>
    <property type="match status" value="1"/>
</dbReference>
<dbReference type="InterPro" id="IPR035979">
    <property type="entry name" value="RBD_domain_sf"/>
</dbReference>
<dbReference type="CDD" id="cd00590">
    <property type="entry name" value="RRM_SF"/>
    <property type="match status" value="1"/>
</dbReference>